<dbReference type="GO" id="GO:0000794">
    <property type="term" value="C:condensed nuclear chromosome"/>
    <property type="evidence" value="ECO:0007669"/>
    <property type="project" value="TreeGrafter"/>
</dbReference>
<feature type="region of interest" description="Disordered" evidence="2">
    <location>
        <begin position="464"/>
        <end position="491"/>
    </location>
</feature>
<keyword evidence="1" id="KW-0175">Coiled coil</keyword>
<dbReference type="PANTHER" id="PTHR18867">
    <property type="entry name" value="RAD50"/>
    <property type="match status" value="1"/>
</dbReference>
<evidence type="ECO:0000256" key="1">
    <source>
        <dbReference type="SAM" id="Coils"/>
    </source>
</evidence>
<gene>
    <name evidence="3" type="ORF">ALAG00032_LOCUS8913</name>
</gene>
<accession>A0A7S3JZS6</accession>
<dbReference type="GO" id="GO:0000722">
    <property type="term" value="P:telomere maintenance via recombination"/>
    <property type="evidence" value="ECO:0007669"/>
    <property type="project" value="TreeGrafter"/>
</dbReference>
<dbReference type="Gene3D" id="3.40.50.300">
    <property type="entry name" value="P-loop containing nucleotide triphosphate hydrolases"/>
    <property type="match status" value="1"/>
</dbReference>
<dbReference type="GO" id="GO:0006302">
    <property type="term" value="P:double-strand break repair"/>
    <property type="evidence" value="ECO:0007669"/>
    <property type="project" value="TreeGrafter"/>
</dbReference>
<name>A0A7S3JZS6_9STRA</name>
<dbReference type="GO" id="GO:0051880">
    <property type="term" value="F:G-quadruplex DNA binding"/>
    <property type="evidence" value="ECO:0007669"/>
    <property type="project" value="TreeGrafter"/>
</dbReference>
<reference evidence="3" key="1">
    <citation type="submission" date="2021-01" db="EMBL/GenBank/DDBJ databases">
        <authorList>
            <person name="Corre E."/>
            <person name="Pelletier E."/>
            <person name="Niang G."/>
            <person name="Scheremetjew M."/>
            <person name="Finn R."/>
            <person name="Kale V."/>
            <person name="Holt S."/>
            <person name="Cochrane G."/>
            <person name="Meng A."/>
            <person name="Brown T."/>
            <person name="Cohen L."/>
        </authorList>
    </citation>
    <scope>NUCLEOTIDE SEQUENCE</scope>
    <source>
        <strain evidence="3">CCMP1510</strain>
    </source>
</reference>
<feature type="coiled-coil region" evidence="1">
    <location>
        <begin position="424"/>
        <end position="458"/>
    </location>
</feature>
<dbReference type="SUPFAM" id="SSF52540">
    <property type="entry name" value="P-loop containing nucleoside triphosphate hydrolases"/>
    <property type="match status" value="1"/>
</dbReference>
<dbReference type="GO" id="GO:0043047">
    <property type="term" value="F:single-stranded telomeric DNA binding"/>
    <property type="evidence" value="ECO:0007669"/>
    <property type="project" value="TreeGrafter"/>
</dbReference>
<feature type="region of interest" description="Disordered" evidence="2">
    <location>
        <begin position="651"/>
        <end position="685"/>
    </location>
</feature>
<feature type="compositionally biased region" description="Acidic residues" evidence="2">
    <location>
        <begin position="655"/>
        <end position="675"/>
    </location>
</feature>
<evidence type="ECO:0000313" key="3">
    <source>
        <dbReference type="EMBL" id="CAE0368151.1"/>
    </source>
</evidence>
<dbReference type="AlphaFoldDB" id="A0A7S3JZS6"/>
<protein>
    <recommendedName>
        <fullName evidence="4">Rad50/SbcC-type AAA domain-containing protein</fullName>
    </recommendedName>
</protein>
<proteinExistence type="predicted"/>
<feature type="coiled-coil region" evidence="1">
    <location>
        <begin position="546"/>
        <end position="580"/>
    </location>
</feature>
<dbReference type="InterPro" id="IPR027417">
    <property type="entry name" value="P-loop_NTPase"/>
</dbReference>
<dbReference type="EMBL" id="HBIJ01013150">
    <property type="protein sequence ID" value="CAE0368151.1"/>
    <property type="molecule type" value="Transcribed_RNA"/>
</dbReference>
<feature type="compositionally biased region" description="Polar residues" evidence="2">
    <location>
        <begin position="470"/>
        <end position="485"/>
    </location>
</feature>
<dbReference type="GO" id="GO:0007004">
    <property type="term" value="P:telomere maintenance via telomerase"/>
    <property type="evidence" value="ECO:0007669"/>
    <property type="project" value="TreeGrafter"/>
</dbReference>
<dbReference type="GO" id="GO:0030870">
    <property type="term" value="C:Mre11 complex"/>
    <property type="evidence" value="ECO:0007669"/>
    <property type="project" value="TreeGrafter"/>
</dbReference>
<evidence type="ECO:0000256" key="2">
    <source>
        <dbReference type="SAM" id="MobiDB-lite"/>
    </source>
</evidence>
<dbReference type="GO" id="GO:0070192">
    <property type="term" value="P:chromosome organization involved in meiotic cell cycle"/>
    <property type="evidence" value="ECO:0007669"/>
    <property type="project" value="TreeGrafter"/>
</dbReference>
<evidence type="ECO:0008006" key="4">
    <source>
        <dbReference type="Google" id="ProtNLM"/>
    </source>
</evidence>
<dbReference type="GO" id="GO:0003691">
    <property type="term" value="F:double-stranded telomeric DNA binding"/>
    <property type="evidence" value="ECO:0007669"/>
    <property type="project" value="TreeGrafter"/>
</dbReference>
<feature type="coiled-coil region" evidence="1">
    <location>
        <begin position="604"/>
        <end position="642"/>
    </location>
</feature>
<dbReference type="PANTHER" id="PTHR18867:SF12">
    <property type="entry name" value="DNA REPAIR PROTEIN RAD50"/>
    <property type="match status" value="1"/>
</dbReference>
<sequence length="954" mass="109510">MSAAQALAEKSKNEFKNLYIKSVKDIKHPLDLLASSSIPGGASLADDFMMNQEPPLLNTAEDQSLDKFIDYAEKIDRYISVQLEKEFTRREADAMQIEAHAKAEVKAANDSLRKIKVKLEKEQSKFDGDDHPQDILKAKRTKAGTLMRTVQKLFEKMTKSENEDPDQEGAVAADEDLYAEFFKESDDILKKTDCHNMTKDFDSQDNISFAPLHDTLSWYRSFLMSLKGFIAQIKAETELVGKYKQARDKGKCALCRRKVNDDDQKKKLDKQISKLEKSKEYEHEINLYIAQCENEIQSLVELENGAFRIWVDSTKIIQEVAADKEKCMQEQAQIDEDKEKASADLEKIRSAKNKIKEIQIYSKRLADLATDAKNKMQSFERMQQRYPSSLSNISSSKSTAKTVNEAITNINNIRNQQTTNAERKATLHAQRAMAERERNEAQSKINQKREEYNQNRINLDKAIDLDSRRTQVQKQAEELSNPTDNSKAKERELKNAADEAEIKRQDVIKEHGLKCEEVQKKVYAAQHELDKFANLKEAAIQAKKESDSIAEKINDLNKTRAELAREVKSVEKEIKSVDECMQVAGVSDETRAKLRNKVNTTGEYRKLRNDINQRKVHIDQENEELILLASKVEKEIKKYEKVAHKYDFNKKQINDDDDDDDGDDVEMEEEDDDENALSTDPDQSKENLNLAIEKVKSQIQAVEANTNRTLGAKEQHIVIKRQKKKELMQDDFRDVDDKYLSKKQEHAALSHMCIDLDVFWNSVDKALQEYHATKIKKINDHIRELWQHTYRGEDIDLIEIVSGEEASSSRANRSYNYQVQMSKSGAMVDMRYRCSAGQRVLASIVIRLALAQEFGLNFGVLCLDEPTCNLDQANRESLAHGLVRLIALRSTQANFQLVVITHDEAFINLMRNELQVSAGGSLPEHFWRLSRQKNPSNDKFYSRITKEPIENLTV</sequence>
<organism evidence="3">
    <name type="scientific">Aureoumbra lagunensis</name>
    <dbReference type="NCBI Taxonomy" id="44058"/>
    <lineage>
        <taxon>Eukaryota</taxon>
        <taxon>Sar</taxon>
        <taxon>Stramenopiles</taxon>
        <taxon>Ochrophyta</taxon>
        <taxon>Pelagophyceae</taxon>
        <taxon>Pelagomonadales</taxon>
        <taxon>Aureoumbra</taxon>
    </lineage>
</organism>